<dbReference type="InterPro" id="IPR042848">
    <property type="entry name" value="Rpp38"/>
</dbReference>
<feature type="domain" description="Ribosomal protein eL8/eL30/eS12/Gadd45" evidence="2">
    <location>
        <begin position="80"/>
        <end position="130"/>
    </location>
</feature>
<dbReference type="KEGG" id="cvn:111132778"/>
<feature type="region of interest" description="Disordered" evidence="1">
    <location>
        <begin position="1"/>
        <end position="79"/>
    </location>
</feature>
<dbReference type="Gene3D" id="3.30.1330.30">
    <property type="match status" value="1"/>
</dbReference>
<feature type="compositionally biased region" description="Basic and acidic residues" evidence="1">
    <location>
        <begin position="1"/>
        <end position="10"/>
    </location>
</feature>
<accession>A0A8B8E9P6</accession>
<protein>
    <submittedName>
        <fullName evidence="4">Ribonuclease P protein subunit p38-like</fullName>
    </submittedName>
</protein>
<dbReference type="InterPro" id="IPR029064">
    <property type="entry name" value="Ribosomal_eL30-like_sf"/>
</dbReference>
<dbReference type="GO" id="GO:0004526">
    <property type="term" value="F:ribonuclease P activity"/>
    <property type="evidence" value="ECO:0007669"/>
    <property type="project" value="TreeGrafter"/>
</dbReference>
<dbReference type="RefSeq" id="XP_022336303.1">
    <property type="nucleotide sequence ID" value="XM_022480595.1"/>
</dbReference>
<proteinExistence type="predicted"/>
<dbReference type="GO" id="GO:0001650">
    <property type="term" value="C:fibrillar center"/>
    <property type="evidence" value="ECO:0007669"/>
    <property type="project" value="TreeGrafter"/>
</dbReference>
<organism evidence="3 4">
    <name type="scientific">Crassostrea virginica</name>
    <name type="common">Eastern oyster</name>
    <dbReference type="NCBI Taxonomy" id="6565"/>
    <lineage>
        <taxon>Eukaryota</taxon>
        <taxon>Metazoa</taxon>
        <taxon>Spiralia</taxon>
        <taxon>Lophotrochozoa</taxon>
        <taxon>Mollusca</taxon>
        <taxon>Bivalvia</taxon>
        <taxon>Autobranchia</taxon>
        <taxon>Pteriomorphia</taxon>
        <taxon>Ostreida</taxon>
        <taxon>Ostreoidea</taxon>
        <taxon>Ostreidae</taxon>
        <taxon>Crassostrea</taxon>
    </lineage>
</organism>
<reference evidence="4" key="1">
    <citation type="submission" date="2025-08" db="UniProtKB">
        <authorList>
            <consortium name="RefSeq"/>
        </authorList>
    </citation>
    <scope>IDENTIFICATION</scope>
    <source>
        <tissue evidence="4">Whole sample</tissue>
    </source>
</reference>
<dbReference type="GO" id="GO:0000172">
    <property type="term" value="C:ribonuclease MRP complex"/>
    <property type="evidence" value="ECO:0007669"/>
    <property type="project" value="InterPro"/>
</dbReference>
<dbReference type="GO" id="GO:0001682">
    <property type="term" value="P:tRNA 5'-leader removal"/>
    <property type="evidence" value="ECO:0007669"/>
    <property type="project" value="InterPro"/>
</dbReference>
<evidence type="ECO:0000256" key="1">
    <source>
        <dbReference type="SAM" id="MobiDB-lite"/>
    </source>
</evidence>
<dbReference type="Pfam" id="PF01248">
    <property type="entry name" value="Ribosomal_L7Ae"/>
    <property type="match status" value="1"/>
</dbReference>
<dbReference type="GO" id="GO:0033204">
    <property type="term" value="F:ribonuclease P RNA binding"/>
    <property type="evidence" value="ECO:0007669"/>
    <property type="project" value="TreeGrafter"/>
</dbReference>
<feature type="compositionally biased region" description="Polar residues" evidence="1">
    <location>
        <begin position="61"/>
        <end position="70"/>
    </location>
</feature>
<dbReference type="AlphaFoldDB" id="A0A8B8E9P6"/>
<feature type="compositionally biased region" description="Basic and acidic residues" evidence="1">
    <location>
        <begin position="21"/>
        <end position="37"/>
    </location>
</feature>
<evidence type="ECO:0000313" key="4">
    <source>
        <dbReference type="RefSeq" id="XP_022336303.1"/>
    </source>
</evidence>
<dbReference type="OrthoDB" id="20109at2759"/>
<dbReference type="PANTHER" id="PTHR46948:SF1">
    <property type="entry name" value="RIBONUCLEASE P PROTEIN SUBUNIT P38"/>
    <property type="match status" value="1"/>
</dbReference>
<name>A0A8B8E9P6_CRAVI</name>
<evidence type="ECO:0000313" key="3">
    <source>
        <dbReference type="Proteomes" id="UP000694844"/>
    </source>
</evidence>
<gene>
    <name evidence="4" type="primary">LOC111132778</name>
</gene>
<dbReference type="Proteomes" id="UP000694844">
    <property type="component" value="Chromosome 5"/>
</dbReference>
<evidence type="ECO:0000259" key="2">
    <source>
        <dbReference type="Pfam" id="PF01248"/>
    </source>
</evidence>
<dbReference type="GeneID" id="111132778"/>
<keyword evidence="3" id="KW-1185">Reference proteome</keyword>
<sequence>MAYEEKEEKRRKQSFLQQQNIRKEKEQHRKNKSDHVTDSGNLGKDSANSAGTMRMLGKTGSVLSQRTTPPSDECKEGASSLSKARKKICFGINEVTKGLEKDQLRLVLVCQSCKPEMLTQHLIGLAASRNCTASVISNLSLTLCPLLKLSSLMALGVKVSYS</sequence>
<dbReference type="GO" id="GO:0005655">
    <property type="term" value="C:nucleolar ribonuclease P complex"/>
    <property type="evidence" value="ECO:0007669"/>
    <property type="project" value="InterPro"/>
</dbReference>
<dbReference type="InterPro" id="IPR004038">
    <property type="entry name" value="Ribosomal_eL8/eL30/eS12/Gad45"/>
</dbReference>
<dbReference type="PANTHER" id="PTHR46948">
    <property type="entry name" value="RIBONUCLEASE P PROTEIN SUBUNIT P38"/>
    <property type="match status" value="1"/>
</dbReference>
<dbReference type="SUPFAM" id="SSF55315">
    <property type="entry name" value="L30e-like"/>
    <property type="match status" value="1"/>
</dbReference>